<dbReference type="InterPro" id="IPR036425">
    <property type="entry name" value="MoaB/Mog-like_dom_sf"/>
</dbReference>
<dbReference type="UniPathway" id="UPA00344"/>
<proteinExistence type="inferred from homology"/>
<dbReference type="Gene3D" id="3.90.105.10">
    <property type="entry name" value="Molybdopterin biosynthesis moea protein, domain 2"/>
    <property type="match status" value="1"/>
</dbReference>
<dbReference type="GO" id="GO:0061599">
    <property type="term" value="F:molybdopterin molybdotransferase activity"/>
    <property type="evidence" value="ECO:0007669"/>
    <property type="project" value="UniProtKB-UniRule"/>
</dbReference>
<dbReference type="SUPFAM" id="SSF63867">
    <property type="entry name" value="MoeA C-terminal domain-like"/>
    <property type="match status" value="1"/>
</dbReference>
<evidence type="ECO:0000256" key="5">
    <source>
        <dbReference type="ARBA" id="ARBA00047317"/>
    </source>
</evidence>
<dbReference type="HOGENOM" id="CLU_010186_7_0_12"/>
<evidence type="ECO:0000256" key="3">
    <source>
        <dbReference type="ARBA" id="ARBA00010763"/>
    </source>
</evidence>
<keyword evidence="6" id="KW-0808">Transferase</keyword>
<dbReference type="GO" id="GO:0006777">
    <property type="term" value="P:Mo-molybdopterin cofactor biosynthetic process"/>
    <property type="evidence" value="ECO:0007669"/>
    <property type="project" value="UniProtKB-UniRule"/>
</dbReference>
<dbReference type="AlphaFoldDB" id="I4B768"/>
<dbReference type="InterPro" id="IPR005111">
    <property type="entry name" value="MoeA_C_domain_IV"/>
</dbReference>
<dbReference type="EMBL" id="CP002959">
    <property type="protein sequence ID" value="AFM13125.1"/>
    <property type="molecule type" value="Genomic_DNA"/>
</dbReference>
<evidence type="ECO:0000256" key="1">
    <source>
        <dbReference type="ARBA" id="ARBA00002901"/>
    </source>
</evidence>
<evidence type="ECO:0000256" key="4">
    <source>
        <dbReference type="ARBA" id="ARBA00023150"/>
    </source>
</evidence>
<comment type="cofactor">
    <cofactor evidence="6">
        <name>Mg(2+)</name>
        <dbReference type="ChEBI" id="CHEBI:18420"/>
    </cofactor>
</comment>
<gene>
    <name evidence="8" type="ordered locus">Turpa_2484</name>
</gene>
<organism evidence="8 9">
    <name type="scientific">Turneriella parva (strain ATCC BAA-1111 / DSM 21527 / NCTC 11395 / H)</name>
    <name type="common">Leptospira parva</name>
    <dbReference type="NCBI Taxonomy" id="869212"/>
    <lineage>
        <taxon>Bacteria</taxon>
        <taxon>Pseudomonadati</taxon>
        <taxon>Spirochaetota</taxon>
        <taxon>Spirochaetia</taxon>
        <taxon>Leptospirales</taxon>
        <taxon>Leptospiraceae</taxon>
        <taxon>Turneriella</taxon>
    </lineage>
</organism>
<feature type="domain" description="MoaB/Mog" evidence="7">
    <location>
        <begin position="199"/>
        <end position="336"/>
    </location>
</feature>
<comment type="function">
    <text evidence="1 6">Catalyzes the insertion of molybdate into adenylated molybdopterin with the concomitant release of AMP.</text>
</comment>
<reference evidence="8 9" key="1">
    <citation type="submission" date="2012-06" db="EMBL/GenBank/DDBJ databases">
        <title>The complete chromosome of genome of Turneriella parva DSM 21527.</title>
        <authorList>
            <consortium name="US DOE Joint Genome Institute (JGI-PGF)"/>
            <person name="Lucas S."/>
            <person name="Han J."/>
            <person name="Lapidus A."/>
            <person name="Bruce D."/>
            <person name="Goodwin L."/>
            <person name="Pitluck S."/>
            <person name="Peters L."/>
            <person name="Kyrpides N."/>
            <person name="Mavromatis K."/>
            <person name="Ivanova N."/>
            <person name="Mikhailova N."/>
            <person name="Chertkov O."/>
            <person name="Detter J.C."/>
            <person name="Tapia R."/>
            <person name="Han C."/>
            <person name="Land M."/>
            <person name="Hauser L."/>
            <person name="Markowitz V."/>
            <person name="Cheng J.-F."/>
            <person name="Hugenholtz P."/>
            <person name="Woyke T."/>
            <person name="Wu D."/>
            <person name="Gronow S."/>
            <person name="Wellnitz S."/>
            <person name="Brambilla E."/>
            <person name="Klenk H.-P."/>
            <person name="Eisen J.A."/>
        </authorList>
    </citation>
    <scope>NUCLEOTIDE SEQUENCE [LARGE SCALE GENOMIC DNA]</scope>
    <source>
        <strain evidence="9">ATCC BAA-1111 / DSM 21527 / NCTC 11395 / H</strain>
    </source>
</reference>
<dbReference type="SUPFAM" id="SSF63882">
    <property type="entry name" value="MoeA N-terminal region -like"/>
    <property type="match status" value="1"/>
</dbReference>
<dbReference type="NCBIfam" id="TIGR00177">
    <property type="entry name" value="molyb_syn"/>
    <property type="match status" value="1"/>
</dbReference>
<sequence length="419" mass="45272">MRCCTGVGIDQARGSLLGVSEAKSLILAEARSFGTERIALERSFGRVLAENVRADRDYPPFNRSAMDGYAIVADQCATEKLYDVVGKLFAGGAAPAHLSRLRGGQKATPAALKIMTGAAVPEPFDAVIRREDARETAGQQVSFTSESILPWHNISRQGEDLQRGSTLALAGSAVDPSSVTLLASLGVHRPLVQKLPRVTIITTGNEIIPVNKKPRPTQIRNANALALRCMLARFGILNVTEKHTSDNKARLSTALKAALSSDLVLLTGGVSAGDSDYVPEVLQKLRVKQVFHKIAMKPGKPLWFGTRGKTRVFAIPGNPFSAQVCFHVYVAPFLRACLGQAPRPALTLSLAADRQKKDALEHFFPVRILSKVKSTPELELVAFNSSGDIRAGWGADGLAVHAAEKKEIRRGELVEFLPW</sequence>
<dbReference type="SMART" id="SM00852">
    <property type="entry name" value="MoCF_biosynth"/>
    <property type="match status" value="1"/>
</dbReference>
<dbReference type="KEGG" id="tpx:Turpa_2484"/>
<evidence type="ECO:0000256" key="6">
    <source>
        <dbReference type="RuleBase" id="RU365090"/>
    </source>
</evidence>
<keyword evidence="6" id="KW-0479">Metal-binding</keyword>
<dbReference type="PROSITE" id="PS01079">
    <property type="entry name" value="MOCF_BIOSYNTHESIS_2"/>
    <property type="match status" value="1"/>
</dbReference>
<dbReference type="STRING" id="869212.Turpa_2484"/>
<evidence type="ECO:0000256" key="2">
    <source>
        <dbReference type="ARBA" id="ARBA00005046"/>
    </source>
</evidence>
<dbReference type="EC" id="2.10.1.1" evidence="6"/>
<dbReference type="Pfam" id="PF00994">
    <property type="entry name" value="MoCF_biosynth"/>
    <property type="match status" value="1"/>
</dbReference>
<comment type="catalytic activity">
    <reaction evidence="5">
        <text>adenylyl-molybdopterin + molybdate = Mo-molybdopterin + AMP + H(+)</text>
        <dbReference type="Rhea" id="RHEA:35047"/>
        <dbReference type="ChEBI" id="CHEBI:15378"/>
        <dbReference type="ChEBI" id="CHEBI:36264"/>
        <dbReference type="ChEBI" id="CHEBI:62727"/>
        <dbReference type="ChEBI" id="CHEBI:71302"/>
        <dbReference type="ChEBI" id="CHEBI:456215"/>
        <dbReference type="EC" id="2.10.1.1"/>
    </reaction>
</comment>
<evidence type="ECO:0000313" key="8">
    <source>
        <dbReference type="EMBL" id="AFM13125.1"/>
    </source>
</evidence>
<dbReference type="PANTHER" id="PTHR10192">
    <property type="entry name" value="MOLYBDOPTERIN BIOSYNTHESIS PROTEIN"/>
    <property type="match status" value="1"/>
</dbReference>
<keyword evidence="6" id="KW-0500">Molybdenum</keyword>
<dbReference type="PANTHER" id="PTHR10192:SF5">
    <property type="entry name" value="GEPHYRIN"/>
    <property type="match status" value="1"/>
</dbReference>
<evidence type="ECO:0000259" key="7">
    <source>
        <dbReference type="SMART" id="SM00852"/>
    </source>
</evidence>
<dbReference type="InterPro" id="IPR001453">
    <property type="entry name" value="MoaB/Mog_dom"/>
</dbReference>
<dbReference type="InterPro" id="IPR036135">
    <property type="entry name" value="MoeA_linker/N_sf"/>
</dbReference>
<protein>
    <recommendedName>
        <fullName evidence="6">Molybdopterin molybdenumtransferase</fullName>
        <ecNumber evidence="6">2.10.1.1</ecNumber>
    </recommendedName>
</protein>
<dbReference type="Gene3D" id="2.40.340.10">
    <property type="entry name" value="MoeA, C-terminal, domain IV"/>
    <property type="match status" value="1"/>
</dbReference>
<dbReference type="Gene3D" id="3.40.980.10">
    <property type="entry name" value="MoaB/Mog-like domain"/>
    <property type="match status" value="1"/>
</dbReference>
<dbReference type="InterPro" id="IPR008284">
    <property type="entry name" value="MoCF_biosynth_CS"/>
</dbReference>
<dbReference type="Pfam" id="PF03453">
    <property type="entry name" value="MoeA_N"/>
    <property type="match status" value="1"/>
</dbReference>
<comment type="pathway">
    <text evidence="2 6">Cofactor biosynthesis; molybdopterin biosynthesis.</text>
</comment>
<dbReference type="CDD" id="cd00887">
    <property type="entry name" value="MoeA"/>
    <property type="match status" value="1"/>
</dbReference>
<dbReference type="InterPro" id="IPR038987">
    <property type="entry name" value="MoeA-like"/>
</dbReference>
<name>I4B768_TURPD</name>
<dbReference type="SUPFAM" id="SSF53218">
    <property type="entry name" value="Molybdenum cofactor biosynthesis proteins"/>
    <property type="match status" value="1"/>
</dbReference>
<comment type="similarity">
    <text evidence="3 6">Belongs to the MoeA family.</text>
</comment>
<dbReference type="GO" id="GO:0046872">
    <property type="term" value="F:metal ion binding"/>
    <property type="evidence" value="ECO:0007669"/>
    <property type="project" value="UniProtKB-UniRule"/>
</dbReference>
<dbReference type="GO" id="GO:0005829">
    <property type="term" value="C:cytosol"/>
    <property type="evidence" value="ECO:0007669"/>
    <property type="project" value="TreeGrafter"/>
</dbReference>
<evidence type="ECO:0000313" key="9">
    <source>
        <dbReference type="Proteomes" id="UP000006048"/>
    </source>
</evidence>
<dbReference type="InterPro" id="IPR036688">
    <property type="entry name" value="MoeA_C_domain_IV_sf"/>
</dbReference>
<dbReference type="Pfam" id="PF03454">
    <property type="entry name" value="MoeA_C"/>
    <property type="match status" value="1"/>
</dbReference>
<dbReference type="InterPro" id="IPR005110">
    <property type="entry name" value="MoeA_linker/N"/>
</dbReference>
<keyword evidence="4 6" id="KW-0501">Molybdenum cofactor biosynthesis</keyword>
<keyword evidence="9" id="KW-1185">Reference proteome</keyword>
<dbReference type="Gene3D" id="2.170.190.11">
    <property type="entry name" value="Molybdopterin biosynthesis moea protein, domain 3"/>
    <property type="match status" value="1"/>
</dbReference>
<dbReference type="Proteomes" id="UP000006048">
    <property type="component" value="Chromosome"/>
</dbReference>
<dbReference type="PATRIC" id="fig|869212.3.peg.2500"/>
<keyword evidence="6" id="KW-0460">Magnesium</keyword>
<accession>I4B768</accession>